<dbReference type="InterPro" id="IPR030395">
    <property type="entry name" value="GP_PDE_dom"/>
</dbReference>
<dbReference type="Gene3D" id="3.20.20.190">
    <property type="entry name" value="Phosphatidylinositol (PI) phosphodiesterase"/>
    <property type="match status" value="1"/>
</dbReference>
<proteinExistence type="predicted"/>
<dbReference type="Proteomes" id="UP000233343">
    <property type="component" value="Unassembled WGS sequence"/>
</dbReference>
<gene>
    <name evidence="2" type="ORF">CWS20_24910</name>
</gene>
<name>A0A2N0Z9V6_9BACI</name>
<dbReference type="AlphaFoldDB" id="A0A2N0Z9V6"/>
<evidence type="ECO:0000313" key="2">
    <source>
        <dbReference type="EMBL" id="PKG26277.1"/>
    </source>
</evidence>
<dbReference type="InterPro" id="IPR017946">
    <property type="entry name" value="PLC-like_Pdiesterase_TIM-brl"/>
</dbReference>
<evidence type="ECO:0000259" key="1">
    <source>
        <dbReference type="PROSITE" id="PS51704"/>
    </source>
</evidence>
<feature type="domain" description="GP-PDE" evidence="1">
    <location>
        <begin position="5"/>
        <end position="240"/>
    </location>
</feature>
<accession>A0A2N0Z9V6</accession>
<dbReference type="PANTHER" id="PTHR46211">
    <property type="entry name" value="GLYCEROPHOSPHORYL DIESTER PHOSPHODIESTERASE"/>
    <property type="match status" value="1"/>
</dbReference>
<dbReference type="CDD" id="cd08563">
    <property type="entry name" value="GDPD_TtGDE_like"/>
    <property type="match status" value="1"/>
</dbReference>
<organism evidence="2 3">
    <name type="scientific">Cytobacillus horneckiae</name>
    <dbReference type="NCBI Taxonomy" id="549687"/>
    <lineage>
        <taxon>Bacteria</taxon>
        <taxon>Bacillati</taxon>
        <taxon>Bacillota</taxon>
        <taxon>Bacilli</taxon>
        <taxon>Bacillales</taxon>
        <taxon>Bacillaceae</taxon>
        <taxon>Cytobacillus</taxon>
    </lineage>
</organism>
<dbReference type="GO" id="GO:0008081">
    <property type="term" value="F:phosphoric diester hydrolase activity"/>
    <property type="evidence" value="ECO:0007669"/>
    <property type="project" value="InterPro"/>
</dbReference>
<reference evidence="2 3" key="1">
    <citation type="journal article" date="2010" name="Int. J. Syst. Evol. Microbiol.">
        <title>Bacillus horneckiae sp. nov., isolated from a spacecraft-assembly clean room.</title>
        <authorList>
            <person name="Vaishampayan P."/>
            <person name="Probst A."/>
            <person name="Krishnamurthi S."/>
            <person name="Ghosh S."/>
            <person name="Osman S."/>
            <person name="McDowall A."/>
            <person name="Ruckmani A."/>
            <person name="Mayilraj S."/>
            <person name="Venkateswaran K."/>
        </authorList>
    </citation>
    <scope>NUCLEOTIDE SEQUENCE [LARGE SCALE GENOMIC DNA]</scope>
    <source>
        <strain evidence="3">1PO1SC</strain>
    </source>
</reference>
<dbReference type="SUPFAM" id="SSF51695">
    <property type="entry name" value="PLC-like phosphodiesterases"/>
    <property type="match status" value="1"/>
</dbReference>
<dbReference type="PROSITE" id="PS51704">
    <property type="entry name" value="GP_PDE"/>
    <property type="match status" value="1"/>
</dbReference>
<dbReference type="RefSeq" id="WP_066193513.1">
    <property type="nucleotide sequence ID" value="NZ_JAFDQP010000003.1"/>
</dbReference>
<evidence type="ECO:0000313" key="3">
    <source>
        <dbReference type="Proteomes" id="UP000233343"/>
    </source>
</evidence>
<dbReference type="GO" id="GO:0006629">
    <property type="term" value="P:lipid metabolic process"/>
    <property type="evidence" value="ECO:0007669"/>
    <property type="project" value="InterPro"/>
</dbReference>
<dbReference type="PANTHER" id="PTHR46211:SF1">
    <property type="entry name" value="GLYCEROPHOSPHODIESTER PHOSPHODIESTERASE, CYTOPLASMIC"/>
    <property type="match status" value="1"/>
</dbReference>
<keyword evidence="3" id="KW-1185">Reference proteome</keyword>
<protein>
    <submittedName>
        <fullName evidence="2">Glycerophosphodiester phosphodiesterase</fullName>
    </submittedName>
</protein>
<dbReference type="EMBL" id="PISD01000074">
    <property type="protein sequence ID" value="PKG26277.1"/>
    <property type="molecule type" value="Genomic_DNA"/>
</dbReference>
<comment type="caution">
    <text evidence="2">The sequence shown here is derived from an EMBL/GenBank/DDBJ whole genome shotgun (WGS) entry which is preliminary data.</text>
</comment>
<sequence>MVSHASIFAHRGLSGHYPENTMAAFQAAMDSGADGIELDVQMTKDGQLVIIHDERIDRTTDGNGYVKDFTYEELNELDAGGWFASSFTGESLPTLENVFQWLVKESNRLTLNIELKNDIIHYEGMEEKVLNLIDDYQLEERIILSSFNAQSLKKVRELHPTISIGYLIAGIRTDALAVAEDIGADAIHCQEDFALSNYGKKALEAGFPLRVYTVNRYEAKADLVAAGVEVIMTDYPEQFK</sequence>
<dbReference type="Pfam" id="PF03009">
    <property type="entry name" value="GDPD"/>
    <property type="match status" value="1"/>
</dbReference>